<comment type="caution">
    <text evidence="3">The sequence shown here is derived from an EMBL/GenBank/DDBJ whole genome shotgun (WGS) entry which is preliminary data.</text>
</comment>
<sequence length="139" mass="15468">MPRRTRPRDDAQRRQRHKEVLHAGGGHRGNDFRCVGCRLTVSVVAPGTAHRNHCPNCLASLHVDRRIPGDRDAACRGRMEAVAIFARPDGEWMIVHQCRSCGELSTNRIAGDDSVVALMRLALKPLQDTERASRTLLAL</sequence>
<feature type="domain" description="RNHCP" evidence="2">
    <location>
        <begin position="30"/>
        <end position="119"/>
    </location>
</feature>
<evidence type="ECO:0000313" key="4">
    <source>
        <dbReference type="Proteomes" id="UP000681341"/>
    </source>
</evidence>
<dbReference type="Pfam" id="PF12647">
    <property type="entry name" value="RNHCP"/>
    <property type="match status" value="1"/>
</dbReference>
<dbReference type="InterPro" id="IPR024439">
    <property type="entry name" value="RNHCP"/>
</dbReference>
<accession>A0ABS3U734</accession>
<protein>
    <submittedName>
        <fullName evidence="3">RNHCP domain-containing protein</fullName>
    </submittedName>
</protein>
<evidence type="ECO:0000259" key="2">
    <source>
        <dbReference type="Pfam" id="PF12647"/>
    </source>
</evidence>
<feature type="compositionally biased region" description="Basic and acidic residues" evidence="1">
    <location>
        <begin position="7"/>
        <end position="21"/>
    </location>
</feature>
<dbReference type="Proteomes" id="UP000681341">
    <property type="component" value="Unassembled WGS sequence"/>
</dbReference>
<proteinExistence type="predicted"/>
<feature type="region of interest" description="Disordered" evidence="1">
    <location>
        <begin position="1"/>
        <end position="24"/>
    </location>
</feature>
<evidence type="ECO:0000313" key="3">
    <source>
        <dbReference type="EMBL" id="MBO3734589.1"/>
    </source>
</evidence>
<keyword evidence="4" id="KW-1185">Reference proteome</keyword>
<evidence type="ECO:0000256" key="1">
    <source>
        <dbReference type="SAM" id="MobiDB-lite"/>
    </source>
</evidence>
<reference evidence="3 4" key="1">
    <citation type="submission" date="2021-03" db="EMBL/GenBank/DDBJ databases">
        <title>Glycomyces sp. nov., a novel actinomycete isolated from soil.</title>
        <authorList>
            <person name="Yang X."/>
            <person name="Xu X."/>
        </authorList>
    </citation>
    <scope>NUCLEOTIDE SEQUENCE [LARGE SCALE GENOMIC DNA]</scope>
    <source>
        <strain evidence="3 4">NEAU-S30</strain>
    </source>
</reference>
<gene>
    <name evidence="3" type="ORF">J5V16_17320</name>
</gene>
<organism evidence="3 4">
    <name type="scientific">Glycomyces niveus</name>
    <dbReference type="NCBI Taxonomy" id="2820287"/>
    <lineage>
        <taxon>Bacteria</taxon>
        <taxon>Bacillati</taxon>
        <taxon>Actinomycetota</taxon>
        <taxon>Actinomycetes</taxon>
        <taxon>Glycomycetales</taxon>
        <taxon>Glycomycetaceae</taxon>
        <taxon>Glycomyces</taxon>
    </lineage>
</organism>
<dbReference type="RefSeq" id="WP_208497766.1">
    <property type="nucleotide sequence ID" value="NZ_JAGFNP010000010.1"/>
</dbReference>
<name>A0ABS3U734_9ACTN</name>
<dbReference type="EMBL" id="JAGFNP010000010">
    <property type="protein sequence ID" value="MBO3734589.1"/>
    <property type="molecule type" value="Genomic_DNA"/>
</dbReference>